<evidence type="ECO:0000259" key="3">
    <source>
        <dbReference type="PROSITE" id="PS50125"/>
    </source>
</evidence>
<evidence type="ECO:0000313" key="5">
    <source>
        <dbReference type="EMBL" id="MCP2727168.1"/>
    </source>
</evidence>
<dbReference type="SMART" id="SM00044">
    <property type="entry name" value="CYCc"/>
    <property type="match status" value="1"/>
</dbReference>
<dbReference type="InterPro" id="IPR001054">
    <property type="entry name" value="A/G_cyclase"/>
</dbReference>
<feature type="compositionally biased region" description="Polar residues" evidence="1">
    <location>
        <begin position="92"/>
        <end position="108"/>
    </location>
</feature>
<keyword evidence="6" id="KW-1185">Reference proteome</keyword>
<dbReference type="Gene3D" id="3.30.450.20">
    <property type="entry name" value="PAS domain"/>
    <property type="match status" value="1"/>
</dbReference>
<dbReference type="GO" id="GO:0016020">
    <property type="term" value="C:membrane"/>
    <property type="evidence" value="ECO:0007669"/>
    <property type="project" value="InterPro"/>
</dbReference>
<dbReference type="InterPro" id="IPR029787">
    <property type="entry name" value="Nucleotide_cyclase"/>
</dbReference>
<dbReference type="GO" id="GO:0009190">
    <property type="term" value="P:cyclic nucleotide biosynthetic process"/>
    <property type="evidence" value="ECO:0007669"/>
    <property type="project" value="InterPro"/>
</dbReference>
<dbReference type="InterPro" id="IPR003660">
    <property type="entry name" value="HAMP_dom"/>
</dbReference>
<protein>
    <submittedName>
        <fullName evidence="5">HAMP domain-containing protein</fullName>
    </submittedName>
</protein>
<feature type="compositionally biased region" description="Polar residues" evidence="1">
    <location>
        <begin position="115"/>
        <end position="145"/>
    </location>
</feature>
<evidence type="ECO:0000313" key="6">
    <source>
        <dbReference type="Proteomes" id="UP001204953"/>
    </source>
</evidence>
<feature type="domain" description="Guanylate cyclase" evidence="3">
    <location>
        <begin position="586"/>
        <end position="713"/>
    </location>
</feature>
<evidence type="ECO:0000256" key="2">
    <source>
        <dbReference type="SAM" id="Phobius"/>
    </source>
</evidence>
<dbReference type="EMBL" id="JAMZMM010000008">
    <property type="protein sequence ID" value="MCP2727168.1"/>
    <property type="molecule type" value="Genomic_DNA"/>
</dbReference>
<dbReference type="SUPFAM" id="SSF158472">
    <property type="entry name" value="HAMP domain-like"/>
    <property type="match status" value="1"/>
</dbReference>
<dbReference type="Gene3D" id="1.10.8.500">
    <property type="entry name" value="HAMP domain in histidine kinase"/>
    <property type="match status" value="1"/>
</dbReference>
<feature type="domain" description="HAMP" evidence="4">
    <location>
        <begin position="494"/>
        <end position="546"/>
    </location>
</feature>
<dbReference type="GO" id="GO:0004016">
    <property type="term" value="F:adenylate cyclase activity"/>
    <property type="evidence" value="ECO:0007669"/>
    <property type="project" value="UniProtKB-ARBA"/>
</dbReference>
<dbReference type="Gene3D" id="3.30.70.1230">
    <property type="entry name" value="Nucleotide cyclase"/>
    <property type="match status" value="1"/>
</dbReference>
<keyword evidence="2" id="KW-0812">Transmembrane</keyword>
<comment type="caution">
    <text evidence="5">The sequence shown here is derived from an EMBL/GenBank/DDBJ whole genome shotgun (WGS) entry which is preliminary data.</text>
</comment>
<dbReference type="SUPFAM" id="SSF55073">
    <property type="entry name" value="Nucleotide cyclase"/>
    <property type="match status" value="1"/>
</dbReference>
<proteinExistence type="predicted"/>
<evidence type="ECO:0000256" key="1">
    <source>
        <dbReference type="SAM" id="MobiDB-lite"/>
    </source>
</evidence>
<name>A0AAE3KLZ4_9CYAN</name>
<dbReference type="Pfam" id="PF00672">
    <property type="entry name" value="HAMP"/>
    <property type="match status" value="1"/>
</dbReference>
<keyword evidence="2" id="KW-1133">Transmembrane helix</keyword>
<feature type="region of interest" description="Disordered" evidence="1">
    <location>
        <begin position="91"/>
        <end position="145"/>
    </location>
</feature>
<gene>
    <name evidence="5" type="ORF">NJ959_01600</name>
</gene>
<sequence>MNTSIRTKLVLMVLGVSIGSMGAIGYISYENGKANLRERIFDQLNTLRSVRSNQITTYFDNLTTQIQSLNQDWRVINAMKDFKAAYRDLEQETTPTNSEIEPNNTTNLQEKKTRQSNSDTQEISSSNLAEKTPTPSNSDINITSPSNLRNKIAIPSDLDAKLNTYYEQEYLPKLTKITEGKPILELYKPRNPAARYLQYHYIAANPNPVGKKDLLDNAKDGSEYSRIHDIYHPIFRRILKRFAYYDIFLIDPETGDIIYTASKETDFATSLLKGPYNQTNLAEAAKTIMQVKAKGYTKIVDFQSYYPSFGAPAAFIATPIFDKSELIGILAVQIPVDPIKQIMTNNQNWEKDGLGKSGKTELVGSDYKMRSISRFLIEDKENYLKNLRAANVSNSIINKIKEYGTTILLTEVKTTATKEAFAGKEGTQIIKDNREVTVLSSYSPLQIRDLNWAIIAEIDLKEAYAPIYGFQGVILLWSSLLVIIVTGGAIILSYIFIKPVNILIGNASKISNGDTDNLAKLNVKNEFGELANSFNNMVDVLQSQRELIDEKSQDNEEIILKIFPDSLIKRLKNKEQNIGDLISNVTVLFSDIEGFSELYQTMSIDEVVTILNDIVNAFDQAAEQYGIDKIKTLGDNYVAACGLSNPKLDRSKRIVDFALEMRSIIRRFNLEKGLNLDICIGIHSGEVMQGIIGREKVTYDVWGEPVSIANRSLGSPASIPGSILVSQNVYESVADIYEFELVSYLETSNNKKLGLWLLQTTVTSQILTVKV</sequence>
<evidence type="ECO:0000259" key="4">
    <source>
        <dbReference type="PROSITE" id="PS50885"/>
    </source>
</evidence>
<organism evidence="5 6">
    <name type="scientific">Limnofasciculus baicalensis BBK-W-15</name>
    <dbReference type="NCBI Taxonomy" id="2699891"/>
    <lineage>
        <taxon>Bacteria</taxon>
        <taxon>Bacillati</taxon>
        <taxon>Cyanobacteriota</taxon>
        <taxon>Cyanophyceae</taxon>
        <taxon>Coleofasciculales</taxon>
        <taxon>Coleofasciculaceae</taxon>
        <taxon>Limnofasciculus</taxon>
        <taxon>Limnofasciculus baicalensis</taxon>
    </lineage>
</organism>
<dbReference type="Pfam" id="PF00211">
    <property type="entry name" value="Guanylate_cyc"/>
    <property type="match status" value="1"/>
</dbReference>
<reference evidence="5" key="1">
    <citation type="submission" date="2022-06" db="EMBL/GenBank/DDBJ databases">
        <title>New cyanobacteria of genus Symplocastrum in benthos of Lake Baikal.</title>
        <authorList>
            <person name="Sorokovikova E."/>
            <person name="Tikhonova I."/>
            <person name="Krasnopeev A."/>
            <person name="Evseev P."/>
            <person name="Gladkikh A."/>
            <person name="Belykh O."/>
        </authorList>
    </citation>
    <scope>NUCLEOTIDE SEQUENCE</scope>
    <source>
        <strain evidence="5">BBK-W-15</strain>
    </source>
</reference>
<feature type="transmembrane region" description="Helical" evidence="2">
    <location>
        <begin position="9"/>
        <end position="29"/>
    </location>
</feature>
<dbReference type="SMART" id="SM00304">
    <property type="entry name" value="HAMP"/>
    <property type="match status" value="1"/>
</dbReference>
<dbReference type="CDD" id="cd07302">
    <property type="entry name" value="CHD"/>
    <property type="match status" value="1"/>
</dbReference>
<accession>A0AAE3KLZ4</accession>
<dbReference type="PROSITE" id="PS50885">
    <property type="entry name" value="HAMP"/>
    <property type="match status" value="1"/>
</dbReference>
<dbReference type="PROSITE" id="PS50125">
    <property type="entry name" value="GUANYLATE_CYCLASE_2"/>
    <property type="match status" value="1"/>
</dbReference>
<dbReference type="GO" id="GO:0035556">
    <property type="term" value="P:intracellular signal transduction"/>
    <property type="evidence" value="ECO:0007669"/>
    <property type="project" value="InterPro"/>
</dbReference>
<dbReference type="CDD" id="cd06225">
    <property type="entry name" value="HAMP"/>
    <property type="match status" value="1"/>
</dbReference>
<feature type="transmembrane region" description="Helical" evidence="2">
    <location>
        <begin position="474"/>
        <end position="497"/>
    </location>
</feature>
<keyword evidence="2" id="KW-0472">Membrane</keyword>
<dbReference type="PANTHER" id="PTHR45655">
    <property type="entry name" value="GUANYLATE CYCLASE SOLUBLE SUBUNIT BETA-2"/>
    <property type="match status" value="1"/>
</dbReference>
<dbReference type="Proteomes" id="UP001204953">
    <property type="component" value="Unassembled WGS sequence"/>
</dbReference>
<dbReference type="PANTHER" id="PTHR45655:SF13">
    <property type="entry name" value="SOLUBLE GUANYLATE CYCLASE GCY-32-RELATED"/>
    <property type="match status" value="1"/>
</dbReference>
<dbReference type="AlphaFoldDB" id="A0AAE3KLZ4"/>